<comment type="caution">
    <text evidence="2">The sequence shown here is derived from an EMBL/GenBank/DDBJ whole genome shotgun (WGS) entry which is preliminary data.</text>
</comment>
<accession>A0ABT0PFN2</accession>
<dbReference type="EMBL" id="JAMFLX010000011">
    <property type="protein sequence ID" value="MCL6270179.1"/>
    <property type="molecule type" value="Genomic_DNA"/>
</dbReference>
<feature type="compositionally biased region" description="Basic residues" evidence="1">
    <location>
        <begin position="115"/>
        <end position="127"/>
    </location>
</feature>
<gene>
    <name evidence="2" type="ORF">M3P05_09560</name>
</gene>
<evidence type="ECO:0000313" key="3">
    <source>
        <dbReference type="Proteomes" id="UP001203338"/>
    </source>
</evidence>
<name>A0ABT0PFN2_9GAMM</name>
<evidence type="ECO:0000313" key="2">
    <source>
        <dbReference type="EMBL" id="MCL6270179.1"/>
    </source>
</evidence>
<feature type="compositionally biased region" description="Basic and acidic residues" evidence="1">
    <location>
        <begin position="90"/>
        <end position="105"/>
    </location>
</feature>
<dbReference type="Proteomes" id="UP001203338">
    <property type="component" value="Unassembled WGS sequence"/>
</dbReference>
<dbReference type="RefSeq" id="WP_249699345.1">
    <property type="nucleotide sequence ID" value="NZ_JAMFLX010000011.1"/>
</dbReference>
<sequence>MPVSTTMNRKKTKSRSVILCDQMDELIAKSKKELNVFSKIKEELDFEPGLLKKAVSMKLGSEEDVQQVVDDMKQWKNEVKNEVKTAVMSKRKDIRAERKARRQDPWTKTPTTKTTARKKKKSRGGFI</sequence>
<evidence type="ECO:0000256" key="1">
    <source>
        <dbReference type="SAM" id="MobiDB-lite"/>
    </source>
</evidence>
<keyword evidence="3" id="KW-1185">Reference proteome</keyword>
<protein>
    <submittedName>
        <fullName evidence="2">Uncharacterized protein</fullName>
    </submittedName>
</protein>
<feature type="region of interest" description="Disordered" evidence="1">
    <location>
        <begin position="87"/>
        <end position="127"/>
    </location>
</feature>
<proteinExistence type="predicted"/>
<organism evidence="2 3">
    <name type="scientific">Parendozoicomonas callyspongiae</name>
    <dbReference type="NCBI Taxonomy" id="2942213"/>
    <lineage>
        <taxon>Bacteria</taxon>
        <taxon>Pseudomonadati</taxon>
        <taxon>Pseudomonadota</taxon>
        <taxon>Gammaproteobacteria</taxon>
        <taxon>Oceanospirillales</taxon>
        <taxon>Endozoicomonadaceae</taxon>
        <taxon>Parendozoicomonas</taxon>
    </lineage>
</organism>
<reference evidence="2 3" key="1">
    <citation type="submission" date="2022-05" db="EMBL/GenBank/DDBJ databases">
        <authorList>
            <person name="Park J.-S."/>
        </authorList>
    </citation>
    <scope>NUCLEOTIDE SEQUENCE [LARGE SCALE GENOMIC DNA]</scope>
    <source>
        <strain evidence="2 3">2012CJ34-2</strain>
    </source>
</reference>